<comment type="caution">
    <text evidence="1">The sequence shown here is derived from an EMBL/GenBank/DDBJ whole genome shotgun (WGS) entry which is preliminary data.</text>
</comment>
<evidence type="ECO:0000313" key="1">
    <source>
        <dbReference type="EMBL" id="KAJ1519077.1"/>
    </source>
</evidence>
<protein>
    <submittedName>
        <fullName evidence="1">Uncharacterized protein</fullName>
    </submittedName>
</protein>
<reference evidence="1" key="1">
    <citation type="submission" date="2022-12" db="EMBL/GenBank/DDBJ databases">
        <title>Chromosome-level genome assembly of the bean flower thrips Megalurothrips usitatus.</title>
        <authorList>
            <person name="Ma L."/>
            <person name="Liu Q."/>
            <person name="Li H."/>
            <person name="Cai W."/>
        </authorList>
    </citation>
    <scope>NUCLEOTIDE SEQUENCE</scope>
    <source>
        <strain evidence="1">Cailab_2022a</strain>
    </source>
</reference>
<gene>
    <name evidence="1" type="ORF">ONE63_011319</name>
</gene>
<proteinExistence type="predicted"/>
<dbReference type="EMBL" id="JAPTSV010000786">
    <property type="protein sequence ID" value="KAJ1519077.1"/>
    <property type="molecule type" value="Genomic_DNA"/>
</dbReference>
<evidence type="ECO:0000313" key="2">
    <source>
        <dbReference type="Proteomes" id="UP001075354"/>
    </source>
</evidence>
<accession>A0AAV7X366</accession>
<sequence>MRYYKLNSDLNDGNRNLLANVILNDYLKDDPDKRFPSEVENSMCEAVLSLFPTENKEVWVTATCKKRSSSAGRGKLLSRYYDIRRKMAKNGLLSKRTADSADLSLSDEDSNEDVDPELSDHLLWLQNNKQPWSKVSSLWVLTSKHRMRSLISGTVPVATYLTKYPGLQDPSGYLLLTTDFELKYPASGMSLFVEWPQLVAFIETIAPNPDDIKESLSEDGKKIRVIQALPYLFPVITCAKKGKKQWRPSRQESAEALMLHVKCIGDINISLASRAKDKYEPYGLSLGAQAIVVDPDLDTISNSFVRINSTMYEVENPLKALDITFKAIHALDCKYHKESVREWLILEKAVYHLNDAPAGQVTAAVKSYTNFKKRN</sequence>
<keyword evidence="2" id="KW-1185">Reference proteome</keyword>
<organism evidence="1 2">
    <name type="scientific">Megalurothrips usitatus</name>
    <name type="common">bean blossom thrips</name>
    <dbReference type="NCBI Taxonomy" id="439358"/>
    <lineage>
        <taxon>Eukaryota</taxon>
        <taxon>Metazoa</taxon>
        <taxon>Ecdysozoa</taxon>
        <taxon>Arthropoda</taxon>
        <taxon>Hexapoda</taxon>
        <taxon>Insecta</taxon>
        <taxon>Pterygota</taxon>
        <taxon>Neoptera</taxon>
        <taxon>Paraneoptera</taxon>
        <taxon>Thysanoptera</taxon>
        <taxon>Terebrantia</taxon>
        <taxon>Thripoidea</taxon>
        <taxon>Thripidae</taxon>
        <taxon>Megalurothrips</taxon>
    </lineage>
</organism>
<dbReference type="AlphaFoldDB" id="A0AAV7X366"/>
<name>A0AAV7X366_9NEOP</name>
<dbReference type="Proteomes" id="UP001075354">
    <property type="component" value="Unassembled WGS sequence"/>
</dbReference>